<protein>
    <submittedName>
        <fullName evidence="1">Uncharacterized protein</fullName>
    </submittedName>
</protein>
<dbReference type="EMBL" id="KI669497">
    <property type="protein sequence ID" value="OCF35880.1"/>
    <property type="molecule type" value="Genomic_DNA"/>
</dbReference>
<dbReference type="Proteomes" id="UP000092666">
    <property type="component" value="Unassembled WGS sequence"/>
</dbReference>
<reference evidence="2" key="2">
    <citation type="submission" date="2013-12" db="EMBL/GenBank/DDBJ databases">
        <title>Evolution of pathogenesis and genome organization in the Tremellales.</title>
        <authorList>
            <person name="Cuomo C."/>
            <person name="Litvintseva A."/>
            <person name="Heitman J."/>
            <person name="Chen Y."/>
            <person name="Sun S."/>
            <person name="Springer D."/>
            <person name="Dromer F."/>
            <person name="Young S."/>
            <person name="Zeng Q."/>
            <person name="Chapman S."/>
            <person name="Gujja S."/>
            <person name="Saif S."/>
            <person name="Birren B."/>
        </authorList>
    </citation>
    <scope>NUCLEOTIDE SEQUENCE [LARGE SCALE GENOMIC DNA]</scope>
    <source>
        <strain evidence="2">BCC8398</strain>
    </source>
</reference>
<name>A0A1B9GY10_9TREE</name>
<evidence type="ECO:0000313" key="1">
    <source>
        <dbReference type="EMBL" id="OCF35880.1"/>
    </source>
</evidence>
<sequence>MMYNPYQWGGGMMGGSQGYNPYMMAGGSPAQSMMAGGAASASGQSQGELAMKPFDSSKMKQGRMGHYGYLEGRELAGPPVGYMPAGMQPQMSGSQASQISPSRAASAAAPNSTVYYPGGSTTGSAAGGSSAMAWGDPANTPRARWDGSSSAQGYVQADLDTPYPRTAGGGASSAFTRYGPDGSIINGVDGRMGIGHRRMREGRV</sequence>
<dbReference type="OrthoDB" id="2564719at2759"/>
<evidence type="ECO:0000313" key="2">
    <source>
        <dbReference type="Proteomes" id="UP000092666"/>
    </source>
</evidence>
<dbReference type="AlphaFoldDB" id="A0A1B9GY10"/>
<reference evidence="1 2" key="1">
    <citation type="submission" date="2013-07" db="EMBL/GenBank/DDBJ databases">
        <title>The Genome Sequence of Cryptococcus heveanensis BCC8398.</title>
        <authorList>
            <consortium name="The Broad Institute Genome Sequencing Platform"/>
            <person name="Cuomo C."/>
            <person name="Litvintseva A."/>
            <person name="Chen Y."/>
            <person name="Heitman J."/>
            <person name="Sun S."/>
            <person name="Springer D."/>
            <person name="Dromer F."/>
            <person name="Young S.K."/>
            <person name="Zeng Q."/>
            <person name="Gargeya S."/>
            <person name="Fitzgerald M."/>
            <person name="Abouelleil A."/>
            <person name="Alvarado L."/>
            <person name="Berlin A.M."/>
            <person name="Chapman S.B."/>
            <person name="Dewar J."/>
            <person name="Goldberg J."/>
            <person name="Griggs A."/>
            <person name="Gujja S."/>
            <person name="Hansen M."/>
            <person name="Howarth C."/>
            <person name="Imamovic A."/>
            <person name="Larimer J."/>
            <person name="McCowan C."/>
            <person name="Murphy C."/>
            <person name="Pearson M."/>
            <person name="Priest M."/>
            <person name="Roberts A."/>
            <person name="Saif S."/>
            <person name="Shea T."/>
            <person name="Sykes S."/>
            <person name="Wortman J."/>
            <person name="Nusbaum C."/>
            <person name="Birren B."/>
        </authorList>
    </citation>
    <scope>NUCLEOTIDE SEQUENCE [LARGE SCALE GENOMIC DNA]</scope>
    <source>
        <strain evidence="1 2">BCC8398</strain>
    </source>
</reference>
<gene>
    <name evidence="1" type="ORF">I316_02373</name>
</gene>
<accession>A0A1B9GY10</accession>
<organism evidence="1 2">
    <name type="scientific">Kwoniella heveanensis BCC8398</name>
    <dbReference type="NCBI Taxonomy" id="1296120"/>
    <lineage>
        <taxon>Eukaryota</taxon>
        <taxon>Fungi</taxon>
        <taxon>Dikarya</taxon>
        <taxon>Basidiomycota</taxon>
        <taxon>Agaricomycotina</taxon>
        <taxon>Tremellomycetes</taxon>
        <taxon>Tremellales</taxon>
        <taxon>Cryptococcaceae</taxon>
        <taxon>Kwoniella</taxon>
    </lineage>
</organism>
<proteinExistence type="predicted"/>
<keyword evidence="2" id="KW-1185">Reference proteome</keyword>